<keyword evidence="1" id="KW-0732">Signal</keyword>
<dbReference type="InterPro" id="IPR029045">
    <property type="entry name" value="ClpP/crotonase-like_dom_sf"/>
</dbReference>
<dbReference type="EMBL" id="PSKQ01000019">
    <property type="protein sequence ID" value="MBE8721169.1"/>
    <property type="molecule type" value="Genomic_DNA"/>
</dbReference>
<evidence type="ECO:0000313" key="3">
    <source>
        <dbReference type="EMBL" id="MBE8721169.1"/>
    </source>
</evidence>
<dbReference type="Gene3D" id="2.60.120.260">
    <property type="entry name" value="Galactose-binding domain-like"/>
    <property type="match status" value="1"/>
</dbReference>
<dbReference type="Proteomes" id="UP000618319">
    <property type="component" value="Unassembled WGS sequence"/>
</dbReference>
<accession>A0ABR9T745</accession>
<evidence type="ECO:0000259" key="2">
    <source>
        <dbReference type="SMART" id="SM00245"/>
    </source>
</evidence>
<dbReference type="Gene3D" id="3.90.226.10">
    <property type="entry name" value="2-enoyl-CoA Hydratase, Chain A, domain 1"/>
    <property type="match status" value="1"/>
</dbReference>
<feature type="signal peptide" evidence="1">
    <location>
        <begin position="1"/>
        <end position="18"/>
    </location>
</feature>
<dbReference type="Gene3D" id="3.30.750.44">
    <property type="match status" value="1"/>
</dbReference>
<evidence type="ECO:0000313" key="4">
    <source>
        <dbReference type="Proteomes" id="UP000618319"/>
    </source>
</evidence>
<evidence type="ECO:0000256" key="1">
    <source>
        <dbReference type="SAM" id="SignalP"/>
    </source>
</evidence>
<dbReference type="InterPro" id="IPR036034">
    <property type="entry name" value="PDZ_sf"/>
</dbReference>
<dbReference type="CDD" id="cd07562">
    <property type="entry name" value="Peptidase_S41_TRI"/>
    <property type="match status" value="1"/>
</dbReference>
<dbReference type="Gene3D" id="2.30.42.10">
    <property type="match status" value="1"/>
</dbReference>
<name>A0ABR9T745_9SPHI</name>
<protein>
    <submittedName>
        <fullName evidence="3">Peptidase S41</fullName>
    </submittedName>
</protein>
<feature type="chain" id="PRO_5047092312" evidence="1">
    <location>
        <begin position="19"/>
        <end position="734"/>
    </location>
</feature>
<dbReference type="InterPro" id="IPR005151">
    <property type="entry name" value="Tail-specific_protease"/>
</dbReference>
<dbReference type="PANTHER" id="PTHR32060:SF30">
    <property type="entry name" value="CARBOXY-TERMINAL PROCESSING PROTEASE CTPA"/>
    <property type="match status" value="1"/>
</dbReference>
<reference evidence="3 4" key="1">
    <citation type="submission" date="2018-02" db="EMBL/GenBank/DDBJ databases">
        <title>Sphingobacterium KA21.</title>
        <authorList>
            <person name="Vasarhelyi B.M."/>
            <person name="Deshmukh S."/>
            <person name="Balint B."/>
            <person name="Kukolya J."/>
        </authorList>
    </citation>
    <scope>NUCLEOTIDE SEQUENCE [LARGE SCALE GENOMIC DNA]</scope>
    <source>
        <strain evidence="3 4">Ka21</strain>
    </source>
</reference>
<sequence length="734" mass="82823">MKSILTLILTFISIYCHAQQNDKFNLGFEEKKANAALATGWFKWGTYNLSVDSLNHSGNLAAKITSDEAGSSFGSIAYSIPANYSGKTIKLEGYIKIKDVEGFAGLLLRIDGDGKSLVFDNMQNQQVKGTKDWQKYSVTLDYPEDGELILVAGMLSGKGEAWFDDFVVTIDGQDIQTLQEIEKQLPKPQTDKEFDNGSTINLSKLSPKQLDNLELLGRIWGFLKYHHPEIAKGNYNWDYELFRFLPKYIDANIDTQRDDLLVSWIYSLGEVKACQPCLEAPSETRLKPDFSWIERQHDKLRTALLHVYINRTGDEHYYIGMAAGVGNPLFKNEQAYAKMSYPDDGFRLLSLYRYWNMINYFFPYKYLTDKNWDTTLKEYLPVFIQAKDELAYELAVLQIIAEVNDTHANLGQGANKIAAWKGINYPTFQTRFIEDKLTVTYLYYPDLKESTGLVVGDVIHSIDGKKIGDIITERSRYYPASNKPAQLRNMAYDLLRSDKESIEIEFTSANGAKQTKVLTLYPGDSLRTYTRINPKPPESFKMLDDNIGYITLQTIKSEDITHIKKDFGQAKGIIIDIRNYPATFVPFTLGSYFISGSSPFVKFTTGSLDHPGFFTLSDNLKITNKQKHYKGPVVVLVNELSISQSEYTAMAFRAGTNTTIMGSTTAGADGNVSEIWLPGGLRTAISGVGIYYPDGTETQRVGIVPDIEVKPTIEGIRNGKDELLEQAIEYIKRK</sequence>
<dbReference type="SMART" id="SM00245">
    <property type="entry name" value="TSPc"/>
    <property type="match status" value="1"/>
</dbReference>
<keyword evidence="4" id="KW-1185">Reference proteome</keyword>
<dbReference type="SUPFAM" id="SSF52096">
    <property type="entry name" value="ClpP/crotonase"/>
    <property type="match status" value="1"/>
</dbReference>
<proteinExistence type="predicted"/>
<dbReference type="RefSeq" id="WP_196938396.1">
    <property type="nucleotide sequence ID" value="NZ_MU158689.1"/>
</dbReference>
<dbReference type="PANTHER" id="PTHR32060">
    <property type="entry name" value="TAIL-SPECIFIC PROTEASE"/>
    <property type="match status" value="1"/>
</dbReference>
<comment type="caution">
    <text evidence="3">The sequence shown here is derived from an EMBL/GenBank/DDBJ whole genome shotgun (WGS) entry which is preliminary data.</text>
</comment>
<gene>
    <name evidence="3" type="ORF">C4F40_10580</name>
</gene>
<feature type="domain" description="Tail specific protease" evidence="2">
    <location>
        <begin position="513"/>
        <end position="710"/>
    </location>
</feature>
<dbReference type="Pfam" id="PF03572">
    <property type="entry name" value="Peptidase_S41"/>
    <property type="match status" value="1"/>
</dbReference>
<organism evidence="3 4">
    <name type="scientific">Sphingobacterium pedocola</name>
    <dbReference type="NCBI Taxonomy" id="2082722"/>
    <lineage>
        <taxon>Bacteria</taxon>
        <taxon>Pseudomonadati</taxon>
        <taxon>Bacteroidota</taxon>
        <taxon>Sphingobacteriia</taxon>
        <taxon>Sphingobacteriales</taxon>
        <taxon>Sphingobacteriaceae</taxon>
        <taxon>Sphingobacterium</taxon>
    </lineage>
</organism>